<protein>
    <submittedName>
        <fullName evidence="1">Uncharacterized protein</fullName>
    </submittedName>
</protein>
<evidence type="ECO:0000313" key="1">
    <source>
        <dbReference type="EMBL" id="RWX48081.1"/>
    </source>
</evidence>
<accession>A0A444J4S3</accession>
<organism evidence="1 2">
    <name type="scientific">Candidatus Electrothrix aarhusensis</name>
    <dbReference type="NCBI Taxonomy" id="1859131"/>
    <lineage>
        <taxon>Bacteria</taxon>
        <taxon>Pseudomonadati</taxon>
        <taxon>Thermodesulfobacteriota</taxon>
        <taxon>Desulfobulbia</taxon>
        <taxon>Desulfobulbales</taxon>
        <taxon>Desulfobulbaceae</taxon>
        <taxon>Candidatus Electrothrix</taxon>
    </lineage>
</organism>
<dbReference type="AlphaFoldDB" id="A0A444J4S3"/>
<proteinExistence type="predicted"/>
<dbReference type="EMBL" id="MTKO01000008">
    <property type="protein sequence ID" value="RWX48081.1"/>
    <property type="molecule type" value="Genomic_DNA"/>
</dbReference>
<gene>
    <name evidence="1" type="ORF">H206_05374</name>
</gene>
<sequence length="167" mass="18253">MSSRLASSGGGNAASAFDRTVESFFGVQAQGLDIFVFSLRFCFFNRRIVPPYEMLTARVSRRCQKGWRAGRRIRSDCLKKTKDLGPLYSNGLGCGVLSLEGGRVGIGNEADRLLVFSKRQPAAHSLLGKTFCPADDGPWCPQPLSGFEPLRHENTDRSVPHYAGSAP</sequence>
<keyword evidence="2" id="KW-1185">Reference proteome</keyword>
<comment type="caution">
    <text evidence="1">The sequence shown here is derived from an EMBL/GenBank/DDBJ whole genome shotgun (WGS) entry which is preliminary data.</text>
</comment>
<evidence type="ECO:0000313" key="2">
    <source>
        <dbReference type="Proteomes" id="UP000287853"/>
    </source>
</evidence>
<name>A0A444J4S3_9BACT</name>
<dbReference type="Proteomes" id="UP000287853">
    <property type="component" value="Unassembled WGS sequence"/>
</dbReference>
<reference evidence="1 2" key="1">
    <citation type="submission" date="2017-01" db="EMBL/GenBank/DDBJ databases">
        <title>The cable genome- insights into the physiology and evolution of filamentous bacteria capable of sulfide oxidation via long distance electron transfer.</title>
        <authorList>
            <person name="Schreiber L."/>
            <person name="Bjerg J.T."/>
            <person name="Boggild A."/>
            <person name="Van De Vossenberg J."/>
            <person name="Meysman F."/>
            <person name="Nielsen L.P."/>
            <person name="Schramm A."/>
            <person name="Kjeldsen K.U."/>
        </authorList>
    </citation>
    <scope>NUCLEOTIDE SEQUENCE [LARGE SCALE GENOMIC DNA]</scope>
    <source>
        <strain evidence="1">MCF</strain>
    </source>
</reference>